<dbReference type="SUPFAM" id="SSF141523">
    <property type="entry name" value="L,D-transpeptidase catalytic domain-like"/>
    <property type="match status" value="1"/>
</dbReference>
<evidence type="ECO:0000256" key="8">
    <source>
        <dbReference type="SAM" id="SignalP"/>
    </source>
</evidence>
<organism evidence="10 11">
    <name type="scientific">Aquisalimonas asiatica</name>
    <dbReference type="NCBI Taxonomy" id="406100"/>
    <lineage>
        <taxon>Bacteria</taxon>
        <taxon>Pseudomonadati</taxon>
        <taxon>Pseudomonadota</taxon>
        <taxon>Gammaproteobacteria</taxon>
        <taxon>Chromatiales</taxon>
        <taxon>Ectothiorhodospiraceae</taxon>
        <taxon>Aquisalimonas</taxon>
    </lineage>
</organism>
<dbReference type="GO" id="GO:0004180">
    <property type="term" value="F:carboxypeptidase activity"/>
    <property type="evidence" value="ECO:0007669"/>
    <property type="project" value="UniProtKB-ARBA"/>
</dbReference>
<evidence type="ECO:0000313" key="11">
    <source>
        <dbReference type="Proteomes" id="UP000199657"/>
    </source>
</evidence>
<dbReference type="PROSITE" id="PS52029">
    <property type="entry name" value="LD_TPASE"/>
    <property type="match status" value="1"/>
</dbReference>
<dbReference type="EMBL" id="FOEG01000001">
    <property type="protein sequence ID" value="SEO53212.1"/>
    <property type="molecule type" value="Genomic_DNA"/>
</dbReference>
<keyword evidence="3" id="KW-0808">Transferase</keyword>
<feature type="active site" description="Proton donor/acceptor" evidence="7">
    <location>
        <position position="136"/>
    </location>
</feature>
<feature type="active site" description="Nucleophile" evidence="7">
    <location>
        <position position="155"/>
    </location>
</feature>
<dbReference type="GO" id="GO:0008360">
    <property type="term" value="P:regulation of cell shape"/>
    <property type="evidence" value="ECO:0007669"/>
    <property type="project" value="UniProtKB-UniRule"/>
</dbReference>
<dbReference type="AlphaFoldDB" id="A0A1H8QG81"/>
<keyword evidence="11" id="KW-1185">Reference proteome</keyword>
<keyword evidence="6 7" id="KW-0961">Cell wall biogenesis/degradation</keyword>
<keyword evidence="4 7" id="KW-0133">Cell shape</keyword>
<proteinExistence type="inferred from homology"/>
<comment type="pathway">
    <text evidence="1 7">Cell wall biogenesis; peptidoglycan biosynthesis.</text>
</comment>
<sequence length="193" mass="21768">MTRLLTALLFLLTSATASASDAWILVDTQRQEIRVFEDGYEALHLPRIAIGRGGVSELRQRGDRTTPLGEFRVAWINEDSDFHLFFGLDFPHFSHARMAYNQGLMEQEEFFSIIDAVRDRRLPPQRTALGGHIGIHGIGNGDRDLHNRANWTQGCVAVTNEEMDKLAEFVDVGTRVVITAEKDITALIPSYER</sequence>
<dbReference type="RefSeq" id="WP_091639739.1">
    <property type="nucleotide sequence ID" value="NZ_FOEG01000001.1"/>
</dbReference>
<dbReference type="UniPathway" id="UPA00219"/>
<evidence type="ECO:0000313" key="10">
    <source>
        <dbReference type="EMBL" id="SEO53212.1"/>
    </source>
</evidence>
<reference evidence="10 11" key="1">
    <citation type="submission" date="2016-10" db="EMBL/GenBank/DDBJ databases">
        <authorList>
            <person name="de Groot N.N."/>
        </authorList>
    </citation>
    <scope>NUCLEOTIDE SEQUENCE [LARGE SCALE GENOMIC DNA]</scope>
    <source>
        <strain evidence="10 11">CGMCC 1.6291</strain>
    </source>
</reference>
<dbReference type="PANTHER" id="PTHR36699:SF1">
    <property type="entry name" value="L,D-TRANSPEPTIDASE YAFK-RELATED"/>
    <property type="match status" value="1"/>
</dbReference>
<feature type="domain" description="L,D-TPase catalytic" evidence="9">
    <location>
        <begin position="22"/>
        <end position="179"/>
    </location>
</feature>
<dbReference type="Pfam" id="PF03734">
    <property type="entry name" value="YkuD"/>
    <property type="match status" value="1"/>
</dbReference>
<dbReference type="OrthoDB" id="9809748at2"/>
<evidence type="ECO:0000256" key="4">
    <source>
        <dbReference type="ARBA" id="ARBA00022960"/>
    </source>
</evidence>
<dbReference type="CDD" id="cd16913">
    <property type="entry name" value="YkuD_like"/>
    <property type="match status" value="1"/>
</dbReference>
<gene>
    <name evidence="10" type="ORF">SAMN04488052_101567</name>
</gene>
<comment type="similarity">
    <text evidence="2">Belongs to the YkuD family.</text>
</comment>
<evidence type="ECO:0000256" key="6">
    <source>
        <dbReference type="ARBA" id="ARBA00023316"/>
    </source>
</evidence>
<dbReference type="Proteomes" id="UP000199657">
    <property type="component" value="Unassembled WGS sequence"/>
</dbReference>
<evidence type="ECO:0000256" key="2">
    <source>
        <dbReference type="ARBA" id="ARBA00005992"/>
    </source>
</evidence>
<evidence type="ECO:0000259" key="9">
    <source>
        <dbReference type="PROSITE" id="PS52029"/>
    </source>
</evidence>
<dbReference type="InterPro" id="IPR038063">
    <property type="entry name" value="Transpep_catalytic_dom"/>
</dbReference>
<evidence type="ECO:0000256" key="7">
    <source>
        <dbReference type="PROSITE-ProRule" id="PRU01373"/>
    </source>
</evidence>
<keyword evidence="8" id="KW-0732">Signal</keyword>
<dbReference type="Gene3D" id="2.40.440.10">
    <property type="entry name" value="L,D-transpeptidase catalytic domain-like"/>
    <property type="match status" value="1"/>
</dbReference>
<feature type="signal peptide" evidence="8">
    <location>
        <begin position="1"/>
        <end position="19"/>
    </location>
</feature>
<dbReference type="InterPro" id="IPR005490">
    <property type="entry name" value="LD_TPept_cat_dom"/>
</dbReference>
<feature type="chain" id="PRO_5011503070" evidence="8">
    <location>
        <begin position="20"/>
        <end position="193"/>
    </location>
</feature>
<protein>
    <submittedName>
        <fullName evidence="10">L,D-transpeptidase catalytic domain</fullName>
    </submittedName>
</protein>
<dbReference type="GO" id="GO:0009252">
    <property type="term" value="P:peptidoglycan biosynthetic process"/>
    <property type="evidence" value="ECO:0007669"/>
    <property type="project" value="UniProtKB-UniPathway"/>
</dbReference>
<dbReference type="GO" id="GO:0016740">
    <property type="term" value="F:transferase activity"/>
    <property type="evidence" value="ECO:0007669"/>
    <property type="project" value="UniProtKB-KW"/>
</dbReference>
<name>A0A1H8QG81_9GAMM</name>
<evidence type="ECO:0000256" key="1">
    <source>
        <dbReference type="ARBA" id="ARBA00004752"/>
    </source>
</evidence>
<dbReference type="PANTHER" id="PTHR36699">
    <property type="entry name" value="LD-TRANSPEPTIDASE"/>
    <property type="match status" value="1"/>
</dbReference>
<dbReference type="STRING" id="406100.SAMN04488052_101567"/>
<evidence type="ECO:0000256" key="5">
    <source>
        <dbReference type="ARBA" id="ARBA00022984"/>
    </source>
</evidence>
<accession>A0A1H8QG81</accession>
<evidence type="ECO:0000256" key="3">
    <source>
        <dbReference type="ARBA" id="ARBA00022679"/>
    </source>
</evidence>
<dbReference type="GO" id="GO:0071555">
    <property type="term" value="P:cell wall organization"/>
    <property type="evidence" value="ECO:0007669"/>
    <property type="project" value="UniProtKB-UniRule"/>
</dbReference>
<keyword evidence="5 7" id="KW-0573">Peptidoglycan synthesis</keyword>